<dbReference type="Proteomes" id="UP001499841">
    <property type="component" value="Unassembled WGS sequence"/>
</dbReference>
<evidence type="ECO:0000256" key="4">
    <source>
        <dbReference type="ARBA" id="ARBA00014727"/>
    </source>
</evidence>
<evidence type="ECO:0000256" key="9">
    <source>
        <dbReference type="SAM" id="MobiDB-lite"/>
    </source>
</evidence>
<evidence type="ECO:0000313" key="10">
    <source>
        <dbReference type="EMBL" id="GAA3511594.1"/>
    </source>
</evidence>
<evidence type="ECO:0000256" key="8">
    <source>
        <dbReference type="ARBA" id="ARBA00049309"/>
    </source>
</evidence>
<dbReference type="EC" id="4.1.1.19" evidence="3"/>
<proteinExistence type="inferred from homology"/>
<reference evidence="11" key="1">
    <citation type="journal article" date="2019" name="Int. J. Syst. Evol. Microbiol.">
        <title>The Global Catalogue of Microorganisms (GCM) 10K type strain sequencing project: providing services to taxonomists for standard genome sequencing and annotation.</title>
        <authorList>
            <consortium name="The Broad Institute Genomics Platform"/>
            <consortium name="The Broad Institute Genome Sequencing Center for Infectious Disease"/>
            <person name="Wu L."/>
            <person name="Ma J."/>
        </authorList>
    </citation>
    <scope>NUCLEOTIDE SEQUENCE [LARGE SCALE GENOMIC DNA]</scope>
    <source>
        <strain evidence="11">JCM 17459</strain>
    </source>
</reference>
<comment type="similarity">
    <text evidence="2">Belongs to the pyruvoyl-dependent arginine decarboxylase family.</text>
</comment>
<evidence type="ECO:0000313" key="11">
    <source>
        <dbReference type="Proteomes" id="UP001499841"/>
    </source>
</evidence>
<keyword evidence="5" id="KW-0210">Decarboxylase</keyword>
<protein>
    <recommendedName>
        <fullName evidence="4">Pyruvoyl-dependent arginine decarboxylase AaxB</fullName>
        <ecNumber evidence="3">4.1.1.19</ecNumber>
    </recommendedName>
</protein>
<accession>A0ABP6UNU7</accession>
<dbReference type="SFLD" id="SFLDG01170">
    <property type="entry name" value="Pyruvoyl-dependent_arginine_de"/>
    <property type="match status" value="1"/>
</dbReference>
<gene>
    <name evidence="10" type="ORF">GCM10022262_39660</name>
</gene>
<name>A0ABP6UNU7_9MICO</name>
<dbReference type="Pfam" id="PF01862">
    <property type="entry name" value="PvlArgDC"/>
    <property type="match status" value="1"/>
</dbReference>
<sequence>MSFAHSESNTVEPAMHDDAPTVRVSTGSGAGRTRLSAFDAALRDAGVANFNLIRLSSVIPPGSDVREVAPVDQVAGRHGDRLFCVYAEAHAELPYHEAWAGIAWALKNDGSGAGLFVEHEGPSKEQVDRDLTASLEDLIAGRGGGYTTAGRAFANAMCEHEPVCAVVVASYLTQGWSDS</sequence>
<dbReference type="SFLD" id="SFLDS00055">
    <property type="entry name" value="Pyruvoyl-Dependent_Histidine/A"/>
    <property type="match status" value="1"/>
</dbReference>
<evidence type="ECO:0000256" key="6">
    <source>
        <dbReference type="ARBA" id="ARBA00023239"/>
    </source>
</evidence>
<dbReference type="SUPFAM" id="SSF56271">
    <property type="entry name" value="Pyruvoyl-dependent histidine and arginine decarboxylases"/>
    <property type="match status" value="1"/>
</dbReference>
<dbReference type="InterPro" id="IPR002724">
    <property type="entry name" value="Pyruvoyl-dep_arg_deCO2ase"/>
</dbReference>
<keyword evidence="11" id="KW-1185">Reference proteome</keyword>
<dbReference type="RefSeq" id="WP_345045163.1">
    <property type="nucleotide sequence ID" value="NZ_BAABBA010000033.1"/>
</dbReference>
<dbReference type="EMBL" id="BAABBA010000033">
    <property type="protein sequence ID" value="GAA3511594.1"/>
    <property type="molecule type" value="Genomic_DNA"/>
</dbReference>
<comment type="caution">
    <text evidence="10">The sequence shown here is derived from an EMBL/GenBank/DDBJ whole genome shotgun (WGS) entry which is preliminary data.</text>
</comment>
<keyword evidence="7" id="KW-0670">Pyruvate</keyword>
<comment type="cofactor">
    <cofactor evidence="1">
        <name>pyruvate</name>
        <dbReference type="ChEBI" id="CHEBI:15361"/>
    </cofactor>
</comment>
<evidence type="ECO:0000256" key="5">
    <source>
        <dbReference type="ARBA" id="ARBA00022793"/>
    </source>
</evidence>
<feature type="region of interest" description="Disordered" evidence="9">
    <location>
        <begin position="1"/>
        <end position="29"/>
    </location>
</feature>
<evidence type="ECO:0000256" key="2">
    <source>
        <dbReference type="ARBA" id="ARBA00008611"/>
    </source>
</evidence>
<dbReference type="InterPro" id="IPR016104">
    <property type="entry name" value="Pyr-dep_his/arg-deCO2ase"/>
</dbReference>
<comment type="catalytic activity">
    <reaction evidence="8">
        <text>L-arginine + H(+) = agmatine + CO2</text>
        <dbReference type="Rhea" id="RHEA:17641"/>
        <dbReference type="ChEBI" id="CHEBI:15378"/>
        <dbReference type="ChEBI" id="CHEBI:16526"/>
        <dbReference type="ChEBI" id="CHEBI:32682"/>
        <dbReference type="ChEBI" id="CHEBI:58145"/>
        <dbReference type="EC" id="4.1.1.19"/>
    </reaction>
</comment>
<dbReference type="Gene3D" id="3.50.20.10">
    <property type="entry name" value="Pyruvoyl-Dependent Histidine Decarboxylase, subunit B"/>
    <property type="match status" value="1"/>
</dbReference>
<feature type="compositionally biased region" description="Polar residues" evidence="9">
    <location>
        <begin position="1"/>
        <end position="11"/>
    </location>
</feature>
<organism evidence="10 11">
    <name type="scientific">Georgenia daeguensis</name>
    <dbReference type="NCBI Taxonomy" id="908355"/>
    <lineage>
        <taxon>Bacteria</taxon>
        <taxon>Bacillati</taxon>
        <taxon>Actinomycetota</taxon>
        <taxon>Actinomycetes</taxon>
        <taxon>Micrococcales</taxon>
        <taxon>Bogoriellaceae</taxon>
        <taxon>Georgenia</taxon>
    </lineage>
</organism>
<dbReference type="InterPro" id="IPR016105">
    <property type="entry name" value="Pyr-dep_his/arg-deCO2ase_sand"/>
</dbReference>
<evidence type="ECO:0000256" key="1">
    <source>
        <dbReference type="ARBA" id="ARBA00001928"/>
    </source>
</evidence>
<keyword evidence="6" id="KW-0456">Lyase</keyword>
<dbReference type="PANTHER" id="PTHR40438">
    <property type="entry name" value="PYRUVOYL-DEPENDENT ARGININE DECARBOXYLASE"/>
    <property type="match status" value="1"/>
</dbReference>
<evidence type="ECO:0000256" key="3">
    <source>
        <dbReference type="ARBA" id="ARBA00012426"/>
    </source>
</evidence>
<evidence type="ECO:0000256" key="7">
    <source>
        <dbReference type="ARBA" id="ARBA00023317"/>
    </source>
</evidence>
<dbReference type="PANTHER" id="PTHR40438:SF1">
    <property type="entry name" value="PYRUVOYL-DEPENDENT ARGININE DECARBOXYLASE"/>
    <property type="match status" value="1"/>
</dbReference>